<evidence type="ECO:0000256" key="2">
    <source>
        <dbReference type="ARBA" id="ARBA00023125"/>
    </source>
</evidence>
<dbReference type="GO" id="GO:0003700">
    <property type="term" value="F:DNA-binding transcription factor activity"/>
    <property type="evidence" value="ECO:0007669"/>
    <property type="project" value="InterPro"/>
</dbReference>
<dbReference type="Proteomes" id="UP000198940">
    <property type="component" value="Unassembled WGS sequence"/>
</dbReference>
<sequence length="290" mass="34442">MKTAVLDIDQFKTSKVLGNIYVNTFSNHFQTNKNLISTPHSHNFYLCIMFTKGTGVHEIDFNSYKIKQGRVFFLKPGQVHHWKFFTEPEGFIFFHSKEFYEMHYVLHELKTFPFYYSYQNPPLLDISDIDQEVKFKFQNLYKEYTASSPLKELTIVNRMTDIYITLTRQYTVDIDLTDYSHPGYLKILENLENLLEEHYENEKLPKFYAAQLNVTTKHLNRVVKETLDKTTNQLISERVILEAKRLICHSNNSLFSIAEILGFNDYAYFSKYFKTKTGINPIDFQKNYNR</sequence>
<dbReference type="EMBL" id="FOKU01000002">
    <property type="protein sequence ID" value="SFB74768.1"/>
    <property type="molecule type" value="Genomic_DNA"/>
</dbReference>
<dbReference type="InterPro" id="IPR014710">
    <property type="entry name" value="RmlC-like_jellyroll"/>
</dbReference>
<organism evidence="6 7">
    <name type="scientific">Flagellimonas taeanensis</name>
    <dbReference type="NCBI Taxonomy" id="1005926"/>
    <lineage>
        <taxon>Bacteria</taxon>
        <taxon>Pseudomonadati</taxon>
        <taxon>Bacteroidota</taxon>
        <taxon>Flavobacteriia</taxon>
        <taxon>Flavobacteriales</taxon>
        <taxon>Flavobacteriaceae</taxon>
        <taxon>Flagellimonas</taxon>
    </lineage>
</organism>
<dbReference type="GO" id="GO:0043565">
    <property type="term" value="F:sequence-specific DNA binding"/>
    <property type="evidence" value="ECO:0007669"/>
    <property type="project" value="InterPro"/>
</dbReference>
<keyword evidence="1" id="KW-0805">Transcription regulation</keyword>
<gene>
    <name evidence="5" type="ORF">SAMN04487891_10226</name>
    <name evidence="6" type="ORF">SAMN05216293_0701</name>
</gene>
<dbReference type="STRING" id="1055723.SAMN05216293_0701"/>
<evidence type="ECO:0000259" key="4">
    <source>
        <dbReference type="PROSITE" id="PS01124"/>
    </source>
</evidence>
<dbReference type="InterPro" id="IPR003313">
    <property type="entry name" value="AraC-bd"/>
</dbReference>
<dbReference type="SMART" id="SM00342">
    <property type="entry name" value="HTH_ARAC"/>
    <property type="match status" value="1"/>
</dbReference>
<accession>A0A1M6RC79</accession>
<evidence type="ECO:0000313" key="7">
    <source>
        <dbReference type="Proteomes" id="UP000184031"/>
    </source>
</evidence>
<dbReference type="Pfam" id="PF02311">
    <property type="entry name" value="AraC_binding"/>
    <property type="match status" value="1"/>
</dbReference>
<keyword evidence="3" id="KW-0804">Transcription</keyword>
<proteinExistence type="predicted"/>
<dbReference type="EMBL" id="FRAT01000002">
    <property type="protein sequence ID" value="SHK29947.1"/>
    <property type="molecule type" value="Genomic_DNA"/>
</dbReference>
<name>A0A1M6RC79_9FLAO</name>
<evidence type="ECO:0000313" key="5">
    <source>
        <dbReference type="EMBL" id="SFB74768.1"/>
    </source>
</evidence>
<keyword evidence="8" id="KW-1185">Reference proteome</keyword>
<dbReference type="Gene3D" id="2.60.120.10">
    <property type="entry name" value="Jelly Rolls"/>
    <property type="match status" value="1"/>
</dbReference>
<protein>
    <submittedName>
        <fullName evidence="5">AraC-type DNA-binding protein</fullName>
    </submittedName>
    <submittedName>
        <fullName evidence="6">Transcriptional regulator, AraC family</fullName>
    </submittedName>
</protein>
<dbReference type="AlphaFoldDB" id="A0A1M6RC79"/>
<dbReference type="Gene3D" id="1.10.10.60">
    <property type="entry name" value="Homeodomain-like"/>
    <property type="match status" value="1"/>
</dbReference>
<dbReference type="Pfam" id="PF12833">
    <property type="entry name" value="HTH_18"/>
    <property type="match status" value="1"/>
</dbReference>
<evidence type="ECO:0000313" key="6">
    <source>
        <dbReference type="EMBL" id="SHK29947.1"/>
    </source>
</evidence>
<dbReference type="InterPro" id="IPR018060">
    <property type="entry name" value="HTH_AraC"/>
</dbReference>
<dbReference type="InterPro" id="IPR037923">
    <property type="entry name" value="HTH-like"/>
</dbReference>
<evidence type="ECO:0000256" key="3">
    <source>
        <dbReference type="ARBA" id="ARBA00023163"/>
    </source>
</evidence>
<reference evidence="6 7" key="1">
    <citation type="submission" date="2016-11" db="EMBL/GenBank/DDBJ databases">
        <authorList>
            <person name="Varghese N."/>
            <person name="Submissions S."/>
        </authorList>
    </citation>
    <scope>NUCLEOTIDE SEQUENCE [LARGE SCALE GENOMIC DNA]</scope>
    <source>
        <strain evidence="6 7">CGMCC 1.12174</strain>
        <strain evidence="5 8">DSM 26351</strain>
    </source>
</reference>
<dbReference type="OrthoDB" id="1096411at2"/>
<dbReference type="InterPro" id="IPR009057">
    <property type="entry name" value="Homeodomain-like_sf"/>
</dbReference>
<dbReference type="PANTHER" id="PTHR43280:SF32">
    <property type="entry name" value="TRANSCRIPTIONAL REGULATORY PROTEIN"/>
    <property type="match status" value="1"/>
</dbReference>
<comment type="caution">
    <text evidence="6">The sequence shown here is derived from an EMBL/GenBank/DDBJ whole genome shotgun (WGS) entry which is preliminary data.</text>
</comment>
<evidence type="ECO:0000313" key="8">
    <source>
        <dbReference type="Proteomes" id="UP000198940"/>
    </source>
</evidence>
<dbReference type="RefSeq" id="WP_072876956.1">
    <property type="nucleotide sequence ID" value="NZ_FOKU01000002.1"/>
</dbReference>
<dbReference type="SUPFAM" id="SSF51215">
    <property type="entry name" value="Regulatory protein AraC"/>
    <property type="match status" value="1"/>
</dbReference>
<feature type="domain" description="HTH araC/xylS-type" evidence="4">
    <location>
        <begin position="189"/>
        <end position="287"/>
    </location>
</feature>
<dbReference type="PROSITE" id="PS01124">
    <property type="entry name" value="HTH_ARAC_FAMILY_2"/>
    <property type="match status" value="1"/>
</dbReference>
<dbReference type="SUPFAM" id="SSF46689">
    <property type="entry name" value="Homeodomain-like"/>
    <property type="match status" value="1"/>
</dbReference>
<evidence type="ECO:0000256" key="1">
    <source>
        <dbReference type="ARBA" id="ARBA00023015"/>
    </source>
</evidence>
<keyword evidence="2 5" id="KW-0238">DNA-binding</keyword>
<dbReference type="Proteomes" id="UP000184031">
    <property type="component" value="Unassembled WGS sequence"/>
</dbReference>
<dbReference type="PANTHER" id="PTHR43280">
    <property type="entry name" value="ARAC-FAMILY TRANSCRIPTIONAL REGULATOR"/>
    <property type="match status" value="1"/>
</dbReference>